<accession>A0A1Q9F5C8</accession>
<dbReference type="AlphaFoldDB" id="A0A1Q9F5C8"/>
<feature type="region of interest" description="Disordered" evidence="1">
    <location>
        <begin position="179"/>
        <end position="199"/>
    </location>
</feature>
<proteinExistence type="predicted"/>
<evidence type="ECO:0000256" key="1">
    <source>
        <dbReference type="SAM" id="MobiDB-lite"/>
    </source>
</evidence>
<dbReference type="Proteomes" id="UP000186817">
    <property type="component" value="Unassembled WGS sequence"/>
</dbReference>
<evidence type="ECO:0000313" key="3">
    <source>
        <dbReference type="Proteomes" id="UP000186817"/>
    </source>
</evidence>
<reference evidence="2 3" key="1">
    <citation type="submission" date="2016-02" db="EMBL/GenBank/DDBJ databases">
        <title>Genome analysis of coral dinoflagellate symbionts highlights evolutionary adaptations to a symbiotic lifestyle.</title>
        <authorList>
            <person name="Aranda M."/>
            <person name="Li Y."/>
            <person name="Liew Y.J."/>
            <person name="Baumgarten S."/>
            <person name="Simakov O."/>
            <person name="Wilson M."/>
            <person name="Piel J."/>
            <person name="Ashoor H."/>
            <person name="Bougouffa S."/>
            <person name="Bajic V.B."/>
            <person name="Ryu T."/>
            <person name="Ravasi T."/>
            <person name="Bayer T."/>
            <person name="Micklem G."/>
            <person name="Kim H."/>
            <person name="Bhak J."/>
            <person name="Lajeunesse T.C."/>
            <person name="Voolstra C.R."/>
        </authorList>
    </citation>
    <scope>NUCLEOTIDE SEQUENCE [LARGE SCALE GENOMIC DNA]</scope>
    <source>
        <strain evidence="2 3">CCMP2467</strain>
    </source>
</reference>
<sequence>MSGAAESSVATAVGRTKDGVPMWSGEASLFVQYEEAALLWEQSLTWEKRYTAGPKLVQELSGAARRLVAGQPPGWVAYRGGVRVLMDHLRQGLGKPRVNEVTDLLAAYFKGTRRRAQESMNDYITRKTEAYMRACQALKRVQPHYENPPRASRAQGRRHSGDGAAWSWSRQWTPLSEGGAWSYEDQGSSTTASNEDERQPQELLPVFIQGWYLLTDAALDSHERNLVVTALNGNFNPARVAQELRNQFSEQEVKRRDQRARHQSYLGETMDYIDDEEETEEFANEDLDHIFNEEGFAMMSTAEDEAQTALAAIQTAKRCGRRGHRAANCPHKPIGDGPPQSNLAQAGMAVIEGGATQTIGSVRALEAVLAKNRQKYGTSGLKGVNVDEPPTFSFGNSTENRCLSTAQLHVQANGGAGELRVHTLECGESPILLSIQTLRSLKAQIVVKIVFAPAPFFMEKLTRPALVLSLKSYGEDPPPSWTKVELCARLQELADRGEVQPPRRAKDKTPLEDAVTALNKAAAKKSVLQAHVADMGVKVSGNETIAILQTRAMQHLVATVEATGQDKMGFGKYANQSYNNVKMNDEQYCRWAITTAEEGSCSMYLTRFATWLKHQATSTTPTPKPKVDMNQFVKDKEKRAANKIEKTTTEGYPATKTEKTMSEDSTPELKSAASSSSTATEEMLKQLMETVGNLAQEVQTLKLDRGEKPRKVMAKPDATMEPAKDWE</sequence>
<keyword evidence="3" id="KW-1185">Reference proteome</keyword>
<feature type="region of interest" description="Disordered" evidence="1">
    <location>
        <begin position="705"/>
        <end position="727"/>
    </location>
</feature>
<evidence type="ECO:0008006" key="4">
    <source>
        <dbReference type="Google" id="ProtNLM"/>
    </source>
</evidence>
<feature type="region of interest" description="Disordered" evidence="1">
    <location>
        <begin position="142"/>
        <end position="164"/>
    </location>
</feature>
<gene>
    <name evidence="2" type="ORF">AK812_SmicGene912</name>
</gene>
<evidence type="ECO:0000313" key="2">
    <source>
        <dbReference type="EMBL" id="OLQ14880.1"/>
    </source>
</evidence>
<feature type="compositionally biased region" description="Low complexity" evidence="1">
    <location>
        <begin position="671"/>
        <end position="680"/>
    </location>
</feature>
<dbReference type="EMBL" id="LSRX01000009">
    <property type="protein sequence ID" value="OLQ14880.1"/>
    <property type="molecule type" value="Genomic_DNA"/>
</dbReference>
<feature type="region of interest" description="Disordered" evidence="1">
    <location>
        <begin position="645"/>
        <end position="682"/>
    </location>
</feature>
<comment type="caution">
    <text evidence="2">The sequence shown here is derived from an EMBL/GenBank/DDBJ whole genome shotgun (WGS) entry which is preliminary data.</text>
</comment>
<protein>
    <recommendedName>
        <fullName evidence="4">CCHC-type domain-containing protein</fullName>
    </recommendedName>
</protein>
<dbReference type="OrthoDB" id="435890at2759"/>
<organism evidence="2 3">
    <name type="scientific">Symbiodinium microadriaticum</name>
    <name type="common">Dinoflagellate</name>
    <name type="synonym">Zooxanthella microadriatica</name>
    <dbReference type="NCBI Taxonomy" id="2951"/>
    <lineage>
        <taxon>Eukaryota</taxon>
        <taxon>Sar</taxon>
        <taxon>Alveolata</taxon>
        <taxon>Dinophyceae</taxon>
        <taxon>Suessiales</taxon>
        <taxon>Symbiodiniaceae</taxon>
        <taxon>Symbiodinium</taxon>
    </lineage>
</organism>
<name>A0A1Q9F5C8_SYMMI</name>